<keyword evidence="3" id="KW-1185">Reference proteome</keyword>
<proteinExistence type="predicted"/>
<feature type="region of interest" description="Disordered" evidence="1">
    <location>
        <begin position="19"/>
        <end position="72"/>
    </location>
</feature>
<reference evidence="2 3" key="1">
    <citation type="submission" date="2017-12" db="EMBL/GenBank/DDBJ databases">
        <title>Integrating genomic resources of turbot (Scophthalmus maximus) in depth evaluation of genetic and physical mapping variation across individuals.</title>
        <authorList>
            <person name="Martinez P."/>
        </authorList>
    </citation>
    <scope>NUCLEOTIDE SEQUENCE [LARGE SCALE GENOMIC DNA]</scope>
</reference>
<sequence>MPCWMESRGLGDHLNNIRRERGRKWTEGKRKQNTGEVPPGPWGPSSAPEELETVCTTRDEMMDDPEEQETDG</sequence>
<evidence type="ECO:0000256" key="1">
    <source>
        <dbReference type="SAM" id="MobiDB-lite"/>
    </source>
</evidence>
<gene>
    <name evidence="2" type="ORF">SMAX5B_018986</name>
</gene>
<feature type="compositionally biased region" description="Basic and acidic residues" evidence="1">
    <location>
        <begin position="19"/>
        <end position="30"/>
    </location>
</feature>
<dbReference type="EMBL" id="CP026255">
    <property type="protein sequence ID" value="AWP11645.1"/>
    <property type="molecule type" value="Genomic_DNA"/>
</dbReference>
<dbReference type="AlphaFoldDB" id="A0A2U9C4Z2"/>
<evidence type="ECO:0000313" key="2">
    <source>
        <dbReference type="EMBL" id="AWP11645.1"/>
    </source>
</evidence>
<evidence type="ECO:0000313" key="3">
    <source>
        <dbReference type="Proteomes" id="UP000246464"/>
    </source>
</evidence>
<dbReference type="Proteomes" id="UP000246464">
    <property type="component" value="Chromosome 13"/>
</dbReference>
<accession>A0A2U9C4Z2</accession>
<organism evidence="2 3">
    <name type="scientific">Scophthalmus maximus</name>
    <name type="common">Turbot</name>
    <name type="synonym">Psetta maxima</name>
    <dbReference type="NCBI Taxonomy" id="52904"/>
    <lineage>
        <taxon>Eukaryota</taxon>
        <taxon>Metazoa</taxon>
        <taxon>Chordata</taxon>
        <taxon>Craniata</taxon>
        <taxon>Vertebrata</taxon>
        <taxon>Euteleostomi</taxon>
        <taxon>Actinopterygii</taxon>
        <taxon>Neopterygii</taxon>
        <taxon>Teleostei</taxon>
        <taxon>Neoteleostei</taxon>
        <taxon>Acanthomorphata</taxon>
        <taxon>Carangaria</taxon>
        <taxon>Pleuronectiformes</taxon>
        <taxon>Pleuronectoidei</taxon>
        <taxon>Scophthalmidae</taxon>
        <taxon>Scophthalmus</taxon>
    </lineage>
</organism>
<feature type="compositionally biased region" description="Acidic residues" evidence="1">
    <location>
        <begin position="61"/>
        <end position="72"/>
    </location>
</feature>
<name>A0A2U9C4Z2_SCOMX</name>
<protein>
    <submittedName>
        <fullName evidence="2">Uncharacterized protein</fullName>
    </submittedName>
</protein>